<protein>
    <submittedName>
        <fullName evidence="2">Uncharacterized protein</fullName>
    </submittedName>
</protein>
<dbReference type="EMBL" id="JACEEZ010003718">
    <property type="protein sequence ID" value="KAG0727091.1"/>
    <property type="molecule type" value="Genomic_DNA"/>
</dbReference>
<evidence type="ECO:0000313" key="2">
    <source>
        <dbReference type="EMBL" id="KAG0727091.1"/>
    </source>
</evidence>
<evidence type="ECO:0000256" key="1">
    <source>
        <dbReference type="SAM" id="MobiDB-lite"/>
    </source>
</evidence>
<accession>A0A8J4YNC2</accession>
<sequence length="389" mass="43808">MVPKLAAGTGVLTGQAVYDAAKEWDLVDNIIGMCFDTNSQQYRTQGGRVRPHNEARQTESAPLRLPAPRARASGGCSITVCFRPVFRPRDPAVQAVCEVVAAREPGVVQTARRPRRRRRQDHRTCHALLKEKQPRDERYREMVQLTIIVLGGEEFALTKHEKRELIRFTTFIVTTYVEPWMSAHCSTSAPATDLALLKALAAYRDKEIGRASGKVMARHMWYVSEELVGLSPLRRGTVVEEKRAIVSAMQQRLGEKNPPRRADVALDAVEQRSLASFCNDQLCRPRHRPRGRSRFPQRRSGRVVGEGRLTPRLVGAPVTYGGERLCGEGRRPHQRVLRRHHARRGTATAPSAGRGAPPGVVPVREIGIGWRARWISFFDHRHQCRLVEV</sequence>
<proteinExistence type="predicted"/>
<dbReference type="Proteomes" id="UP000770661">
    <property type="component" value="Unassembled WGS sequence"/>
</dbReference>
<name>A0A8J4YNC2_CHIOP</name>
<comment type="caution">
    <text evidence="2">The sequence shown here is derived from an EMBL/GenBank/DDBJ whole genome shotgun (WGS) entry which is preliminary data.</text>
</comment>
<organism evidence="2 3">
    <name type="scientific">Chionoecetes opilio</name>
    <name type="common">Atlantic snow crab</name>
    <name type="synonym">Cancer opilio</name>
    <dbReference type="NCBI Taxonomy" id="41210"/>
    <lineage>
        <taxon>Eukaryota</taxon>
        <taxon>Metazoa</taxon>
        <taxon>Ecdysozoa</taxon>
        <taxon>Arthropoda</taxon>
        <taxon>Crustacea</taxon>
        <taxon>Multicrustacea</taxon>
        <taxon>Malacostraca</taxon>
        <taxon>Eumalacostraca</taxon>
        <taxon>Eucarida</taxon>
        <taxon>Decapoda</taxon>
        <taxon>Pleocyemata</taxon>
        <taxon>Brachyura</taxon>
        <taxon>Eubrachyura</taxon>
        <taxon>Majoidea</taxon>
        <taxon>Majidae</taxon>
        <taxon>Chionoecetes</taxon>
    </lineage>
</organism>
<reference evidence="2" key="1">
    <citation type="submission" date="2020-07" db="EMBL/GenBank/DDBJ databases">
        <title>The High-quality genome of the commercially important snow crab, Chionoecetes opilio.</title>
        <authorList>
            <person name="Jeong J.-H."/>
            <person name="Ryu S."/>
        </authorList>
    </citation>
    <scope>NUCLEOTIDE SEQUENCE</scope>
    <source>
        <strain evidence="2">MADBK_172401_WGS</strain>
        <tissue evidence="2">Digestive gland</tissue>
    </source>
</reference>
<gene>
    <name evidence="2" type="ORF">GWK47_035366</name>
</gene>
<evidence type="ECO:0000313" key="3">
    <source>
        <dbReference type="Proteomes" id="UP000770661"/>
    </source>
</evidence>
<feature type="region of interest" description="Disordered" evidence="1">
    <location>
        <begin position="339"/>
        <end position="358"/>
    </location>
</feature>
<keyword evidence="3" id="KW-1185">Reference proteome</keyword>
<dbReference type="AlphaFoldDB" id="A0A8J4YNC2"/>